<dbReference type="EMBL" id="BAAAPO010000042">
    <property type="protein sequence ID" value="GAA1801541.1"/>
    <property type="molecule type" value="Genomic_DNA"/>
</dbReference>
<keyword evidence="1" id="KW-1133">Transmembrane helix</keyword>
<protein>
    <submittedName>
        <fullName evidence="2">Uncharacterized protein</fullName>
    </submittedName>
</protein>
<evidence type="ECO:0000313" key="3">
    <source>
        <dbReference type="Proteomes" id="UP001499938"/>
    </source>
</evidence>
<sequence>MSKRRKFRATFAALLPSVIGMSLLFVKLILAPLIVLIATLLGRRLGPRAAGLFVGLPGTALPFLLTMYLTHGPHAATTTAAGGIAGQLICATYCIVIARTGARLRPVLAALVALAVAIGVGLAALLLNNAYAVALLVLLACVAGLVTWPHDDTPGARPTIGGGRSRHGWAWSRSWCAESPPWSRMWGLAWPAPSPRCH</sequence>
<keyword evidence="1" id="KW-0812">Transmembrane</keyword>
<proteinExistence type="predicted"/>
<organism evidence="2 3">
    <name type="scientific">Nostocoides veronense</name>
    <dbReference type="NCBI Taxonomy" id="330836"/>
    <lineage>
        <taxon>Bacteria</taxon>
        <taxon>Bacillati</taxon>
        <taxon>Actinomycetota</taxon>
        <taxon>Actinomycetes</taxon>
        <taxon>Micrococcales</taxon>
        <taxon>Intrasporangiaceae</taxon>
        <taxon>Nostocoides</taxon>
    </lineage>
</organism>
<name>A0ABN2LWS0_9MICO</name>
<keyword evidence="3" id="KW-1185">Reference proteome</keyword>
<feature type="transmembrane region" description="Helical" evidence="1">
    <location>
        <begin position="75"/>
        <end position="95"/>
    </location>
</feature>
<dbReference type="Proteomes" id="UP001499938">
    <property type="component" value="Unassembled WGS sequence"/>
</dbReference>
<comment type="caution">
    <text evidence="2">The sequence shown here is derived from an EMBL/GenBank/DDBJ whole genome shotgun (WGS) entry which is preliminary data.</text>
</comment>
<accession>A0ABN2LWS0</accession>
<feature type="transmembrane region" description="Helical" evidence="1">
    <location>
        <begin position="12"/>
        <end position="37"/>
    </location>
</feature>
<feature type="transmembrane region" description="Helical" evidence="1">
    <location>
        <begin position="49"/>
        <end position="69"/>
    </location>
</feature>
<feature type="transmembrane region" description="Helical" evidence="1">
    <location>
        <begin position="107"/>
        <end position="125"/>
    </location>
</feature>
<evidence type="ECO:0000256" key="1">
    <source>
        <dbReference type="SAM" id="Phobius"/>
    </source>
</evidence>
<keyword evidence="1" id="KW-0472">Membrane</keyword>
<feature type="transmembrane region" description="Helical" evidence="1">
    <location>
        <begin position="131"/>
        <end position="148"/>
    </location>
</feature>
<reference evidence="2 3" key="1">
    <citation type="journal article" date="2019" name="Int. J. Syst. Evol. Microbiol.">
        <title>The Global Catalogue of Microorganisms (GCM) 10K type strain sequencing project: providing services to taxonomists for standard genome sequencing and annotation.</title>
        <authorList>
            <consortium name="The Broad Institute Genomics Platform"/>
            <consortium name="The Broad Institute Genome Sequencing Center for Infectious Disease"/>
            <person name="Wu L."/>
            <person name="Ma J."/>
        </authorList>
    </citation>
    <scope>NUCLEOTIDE SEQUENCE [LARGE SCALE GENOMIC DNA]</scope>
    <source>
        <strain evidence="2 3">JCM 15592</strain>
    </source>
</reference>
<gene>
    <name evidence="2" type="ORF">GCM10009811_26590</name>
</gene>
<evidence type="ECO:0000313" key="2">
    <source>
        <dbReference type="EMBL" id="GAA1801541.1"/>
    </source>
</evidence>